<organism evidence="1 2">
    <name type="scientific">Zea mays</name>
    <name type="common">Maize</name>
    <dbReference type="NCBI Taxonomy" id="4577"/>
    <lineage>
        <taxon>Eukaryota</taxon>
        <taxon>Viridiplantae</taxon>
        <taxon>Streptophyta</taxon>
        <taxon>Embryophyta</taxon>
        <taxon>Tracheophyta</taxon>
        <taxon>Spermatophyta</taxon>
        <taxon>Magnoliopsida</taxon>
        <taxon>Liliopsida</taxon>
        <taxon>Poales</taxon>
        <taxon>Poaceae</taxon>
        <taxon>PACMAD clade</taxon>
        <taxon>Panicoideae</taxon>
        <taxon>Andropogonodae</taxon>
        <taxon>Andropogoneae</taxon>
        <taxon>Tripsacinae</taxon>
        <taxon>Zea</taxon>
    </lineage>
</organism>
<protein>
    <submittedName>
        <fullName evidence="1">Uncharacterized protein</fullName>
    </submittedName>
</protein>
<reference evidence="1" key="2">
    <citation type="submission" date="2019-07" db="EMBL/GenBank/DDBJ databases">
        <authorList>
            <person name="Seetharam A."/>
            <person name="Woodhouse M."/>
            <person name="Cannon E."/>
        </authorList>
    </citation>
    <scope>NUCLEOTIDE SEQUENCE [LARGE SCALE GENOMIC DNA]</scope>
    <source>
        <strain evidence="1">cv. B73</strain>
    </source>
</reference>
<dbReference type="EnsemblPlants" id="Zm00001eb398040_T001">
    <property type="protein sequence ID" value="Zm00001eb398040_P001"/>
    <property type="gene ID" value="Zm00001eb398040"/>
</dbReference>
<dbReference type="Gramene" id="Zm00001eb398040_T001">
    <property type="protein sequence ID" value="Zm00001eb398040_P001"/>
    <property type="gene ID" value="Zm00001eb398040"/>
</dbReference>
<proteinExistence type="predicted"/>
<dbReference type="Proteomes" id="UP000007305">
    <property type="component" value="Chromosome 9"/>
</dbReference>
<reference evidence="1" key="3">
    <citation type="submission" date="2021-05" db="UniProtKB">
        <authorList>
            <consortium name="EnsemblPlants"/>
        </authorList>
    </citation>
    <scope>IDENTIFICATION</scope>
    <source>
        <strain evidence="1">cv. B73</strain>
    </source>
</reference>
<dbReference type="InParanoid" id="A0A804RBE8"/>
<evidence type="ECO:0000313" key="1">
    <source>
        <dbReference type="EnsemblPlants" id="Zm00001eb398040_P001"/>
    </source>
</evidence>
<sequence>MVGEICGHGQRAVGDGFCHRNTELLGAQGHCLHLRDQMVMFGETLINFVPEAATKAFFIHSNCTCTHMVELLLVKSGGFVKLTNCM</sequence>
<accession>A0A804RBE8</accession>
<reference evidence="2" key="1">
    <citation type="journal article" date="2009" name="Science">
        <title>The B73 maize genome: complexity, diversity, and dynamics.</title>
        <authorList>
            <person name="Schnable P.S."/>
            <person name="Ware D."/>
            <person name="Fulton R.S."/>
            <person name="Stein J.C."/>
            <person name="Wei F."/>
            <person name="Pasternak S."/>
            <person name="Liang C."/>
            <person name="Zhang J."/>
            <person name="Fulton L."/>
            <person name="Graves T.A."/>
            <person name="Minx P."/>
            <person name="Reily A.D."/>
            <person name="Courtney L."/>
            <person name="Kruchowski S.S."/>
            <person name="Tomlinson C."/>
            <person name="Strong C."/>
            <person name="Delehaunty K."/>
            <person name="Fronick C."/>
            <person name="Courtney B."/>
            <person name="Rock S.M."/>
            <person name="Belter E."/>
            <person name="Du F."/>
            <person name="Kim K."/>
            <person name="Abbott R.M."/>
            <person name="Cotton M."/>
            <person name="Levy A."/>
            <person name="Marchetto P."/>
            <person name="Ochoa K."/>
            <person name="Jackson S.M."/>
            <person name="Gillam B."/>
            <person name="Chen W."/>
            <person name="Yan L."/>
            <person name="Higginbotham J."/>
            <person name="Cardenas M."/>
            <person name="Waligorski J."/>
            <person name="Applebaum E."/>
            <person name="Phelps L."/>
            <person name="Falcone J."/>
            <person name="Kanchi K."/>
            <person name="Thane T."/>
            <person name="Scimone A."/>
            <person name="Thane N."/>
            <person name="Henke J."/>
            <person name="Wang T."/>
            <person name="Ruppert J."/>
            <person name="Shah N."/>
            <person name="Rotter K."/>
            <person name="Hodges J."/>
            <person name="Ingenthron E."/>
            <person name="Cordes M."/>
            <person name="Kohlberg S."/>
            <person name="Sgro J."/>
            <person name="Delgado B."/>
            <person name="Mead K."/>
            <person name="Chinwalla A."/>
            <person name="Leonard S."/>
            <person name="Crouse K."/>
            <person name="Collura K."/>
            <person name="Kudrna D."/>
            <person name="Currie J."/>
            <person name="He R."/>
            <person name="Angelova A."/>
            <person name="Rajasekar S."/>
            <person name="Mueller T."/>
            <person name="Lomeli R."/>
            <person name="Scara G."/>
            <person name="Ko A."/>
            <person name="Delaney K."/>
            <person name="Wissotski M."/>
            <person name="Lopez G."/>
            <person name="Campos D."/>
            <person name="Braidotti M."/>
            <person name="Ashley E."/>
            <person name="Golser W."/>
            <person name="Kim H."/>
            <person name="Lee S."/>
            <person name="Lin J."/>
            <person name="Dujmic Z."/>
            <person name="Kim W."/>
            <person name="Talag J."/>
            <person name="Zuccolo A."/>
            <person name="Fan C."/>
            <person name="Sebastian A."/>
            <person name="Kramer M."/>
            <person name="Spiegel L."/>
            <person name="Nascimento L."/>
            <person name="Zutavern T."/>
            <person name="Miller B."/>
            <person name="Ambroise C."/>
            <person name="Muller S."/>
            <person name="Spooner W."/>
            <person name="Narechania A."/>
            <person name="Ren L."/>
            <person name="Wei S."/>
            <person name="Kumari S."/>
            <person name="Faga B."/>
            <person name="Levy M.J."/>
            <person name="McMahan L."/>
            <person name="Van Buren P."/>
            <person name="Vaughn M.W."/>
            <person name="Ying K."/>
            <person name="Yeh C.-T."/>
            <person name="Emrich S.J."/>
            <person name="Jia Y."/>
            <person name="Kalyanaraman A."/>
            <person name="Hsia A.-P."/>
            <person name="Barbazuk W.B."/>
            <person name="Baucom R.S."/>
            <person name="Brutnell T.P."/>
            <person name="Carpita N.C."/>
            <person name="Chaparro C."/>
            <person name="Chia J.-M."/>
            <person name="Deragon J.-M."/>
            <person name="Estill J.C."/>
            <person name="Fu Y."/>
            <person name="Jeddeloh J.A."/>
            <person name="Han Y."/>
            <person name="Lee H."/>
            <person name="Li P."/>
            <person name="Lisch D.R."/>
            <person name="Liu S."/>
            <person name="Liu Z."/>
            <person name="Nagel D.H."/>
            <person name="McCann M.C."/>
            <person name="SanMiguel P."/>
            <person name="Myers A.M."/>
            <person name="Nettleton D."/>
            <person name="Nguyen J."/>
            <person name="Penning B.W."/>
            <person name="Ponnala L."/>
            <person name="Schneider K.L."/>
            <person name="Schwartz D.C."/>
            <person name="Sharma A."/>
            <person name="Soderlund C."/>
            <person name="Springer N.M."/>
            <person name="Sun Q."/>
            <person name="Wang H."/>
            <person name="Waterman M."/>
            <person name="Westerman R."/>
            <person name="Wolfgruber T.K."/>
            <person name="Yang L."/>
            <person name="Yu Y."/>
            <person name="Zhang L."/>
            <person name="Zhou S."/>
            <person name="Zhu Q."/>
            <person name="Bennetzen J.L."/>
            <person name="Dawe R.K."/>
            <person name="Jiang J."/>
            <person name="Jiang N."/>
            <person name="Presting G.G."/>
            <person name="Wessler S.R."/>
            <person name="Aluru S."/>
            <person name="Martienssen R.A."/>
            <person name="Clifton S.W."/>
            <person name="McCombie W.R."/>
            <person name="Wing R.A."/>
            <person name="Wilson R.K."/>
        </authorList>
    </citation>
    <scope>NUCLEOTIDE SEQUENCE [LARGE SCALE GENOMIC DNA]</scope>
    <source>
        <strain evidence="2">cv. B73</strain>
    </source>
</reference>
<evidence type="ECO:0000313" key="2">
    <source>
        <dbReference type="Proteomes" id="UP000007305"/>
    </source>
</evidence>
<name>A0A804RBE8_MAIZE</name>
<keyword evidence="2" id="KW-1185">Reference proteome</keyword>
<dbReference type="AlphaFoldDB" id="A0A804RBE8"/>